<gene>
    <name evidence="14" type="primary">atpF</name>
    <name evidence="17" type="ORF">LWF01_10040</name>
</gene>
<keyword evidence="3 14" id="KW-0813">Transport</keyword>
<dbReference type="Pfam" id="PF00430">
    <property type="entry name" value="ATP-synt_B"/>
    <property type="match status" value="1"/>
</dbReference>
<dbReference type="PANTHER" id="PTHR33445:SF1">
    <property type="entry name" value="ATP SYNTHASE SUBUNIT B"/>
    <property type="match status" value="1"/>
</dbReference>
<dbReference type="InterPro" id="IPR005864">
    <property type="entry name" value="ATP_synth_F0_bsu_bac"/>
</dbReference>
<evidence type="ECO:0000256" key="4">
    <source>
        <dbReference type="ARBA" id="ARBA00022475"/>
    </source>
</evidence>
<dbReference type="HAMAP" id="MF_01398">
    <property type="entry name" value="ATP_synth_b_bprime"/>
    <property type="match status" value="1"/>
</dbReference>
<keyword evidence="6 14" id="KW-0812">Transmembrane</keyword>
<dbReference type="InterPro" id="IPR002146">
    <property type="entry name" value="ATP_synth_b/b'su_bac/chlpt"/>
</dbReference>
<comment type="function">
    <text evidence="12 14">F(1)F(0) ATP synthase produces ATP from ADP in the presence of a proton or sodium gradient. F-type ATPases consist of two structural domains, F(1) containing the extramembraneous catalytic core and F(0) containing the membrane proton channel, linked together by a central stalk and a peripheral stalk. During catalysis, ATP synthesis in the catalytic domain of F(1) is coupled via a rotary mechanism of the central stalk subunits to proton translocation.</text>
</comment>
<keyword evidence="11 14" id="KW-0066">ATP synthesis</keyword>
<dbReference type="NCBIfam" id="NF004412">
    <property type="entry name" value="PRK05759.1-3"/>
    <property type="match status" value="1"/>
</dbReference>
<comment type="subunit">
    <text evidence="13 14">F-type ATPases have 2 components, F(1) - the catalytic core - and F(0) - the membrane proton channel. F(1) has five subunits: alpha(3), beta(3), gamma(1), delta(1), epsilon(1). F(0) has three main subunits: a(1), b(2) and c(10-14). The alpha and beta chains form an alternating ring which encloses part of the gamma chain. F(1) is attached to F(0) by a central stalk formed by the gamma and epsilon chains, while a peripheral stalk is formed by the delta and b chains.</text>
</comment>
<evidence type="ECO:0000256" key="14">
    <source>
        <dbReference type="HAMAP-Rule" id="MF_01398"/>
    </source>
</evidence>
<evidence type="ECO:0000256" key="12">
    <source>
        <dbReference type="ARBA" id="ARBA00025198"/>
    </source>
</evidence>
<evidence type="ECO:0000256" key="1">
    <source>
        <dbReference type="ARBA" id="ARBA00004162"/>
    </source>
</evidence>
<keyword evidence="9 14" id="KW-0406">Ion transport</keyword>
<evidence type="ECO:0000256" key="3">
    <source>
        <dbReference type="ARBA" id="ARBA00022448"/>
    </source>
</evidence>
<proteinExistence type="inferred from homology"/>
<evidence type="ECO:0000256" key="7">
    <source>
        <dbReference type="ARBA" id="ARBA00022781"/>
    </source>
</evidence>
<keyword evidence="4 14" id="KW-1003">Cell membrane</keyword>
<feature type="transmembrane region" description="Helical" evidence="14">
    <location>
        <begin position="17"/>
        <end position="36"/>
    </location>
</feature>
<comment type="similarity">
    <text evidence="2 14 15">Belongs to the ATPase B chain family.</text>
</comment>
<dbReference type="SUPFAM" id="SSF81573">
    <property type="entry name" value="F1F0 ATP synthase subunit B, membrane domain"/>
    <property type="match status" value="1"/>
</dbReference>
<evidence type="ECO:0000256" key="2">
    <source>
        <dbReference type="ARBA" id="ARBA00005513"/>
    </source>
</evidence>
<evidence type="ECO:0000256" key="13">
    <source>
        <dbReference type="ARBA" id="ARBA00025830"/>
    </source>
</evidence>
<keyword evidence="10 14" id="KW-0472">Membrane</keyword>
<accession>A0ABY8QNE0</accession>
<dbReference type="InterPro" id="IPR050059">
    <property type="entry name" value="ATP_synthase_B_chain"/>
</dbReference>
<evidence type="ECO:0000256" key="11">
    <source>
        <dbReference type="ARBA" id="ARBA00023310"/>
    </source>
</evidence>
<reference evidence="17 18" key="1">
    <citation type="submission" date="2023-05" db="EMBL/GenBank/DDBJ databases">
        <title>Lithophilousrod everest ZFBP1038 complete genpme.</title>
        <authorList>
            <person name="Tian M."/>
        </authorList>
    </citation>
    <scope>NUCLEOTIDE SEQUENCE [LARGE SCALE GENOMIC DNA]</scope>
    <source>
        <strain evidence="17 18">ZFBP1038</strain>
    </source>
</reference>
<keyword evidence="18" id="KW-1185">Reference proteome</keyword>
<keyword evidence="7 14" id="KW-0375">Hydrogen ion transport</keyword>
<keyword evidence="8 14" id="KW-1133">Transmembrane helix</keyword>
<dbReference type="InterPro" id="IPR028987">
    <property type="entry name" value="ATP_synth_B-like_membr_sf"/>
</dbReference>
<dbReference type="CDD" id="cd06503">
    <property type="entry name" value="ATP-synt_Fo_b"/>
    <property type="match status" value="1"/>
</dbReference>
<name>A0ABY8QNE0_9MICO</name>
<dbReference type="PANTHER" id="PTHR33445">
    <property type="entry name" value="ATP SYNTHASE SUBUNIT B', CHLOROPLASTIC"/>
    <property type="match status" value="1"/>
</dbReference>
<comment type="subcellular location">
    <subcellularLocation>
        <location evidence="1 14">Cell membrane</location>
        <topology evidence="1 14">Single-pass membrane protein</topology>
    </subcellularLocation>
</comment>
<dbReference type="Gene3D" id="1.20.5.620">
    <property type="entry name" value="F1F0 ATP synthase subunit B, membrane domain"/>
    <property type="match status" value="1"/>
</dbReference>
<evidence type="ECO:0000256" key="6">
    <source>
        <dbReference type="ARBA" id="ARBA00022692"/>
    </source>
</evidence>
<evidence type="ECO:0000313" key="18">
    <source>
        <dbReference type="Proteomes" id="UP001209083"/>
    </source>
</evidence>
<evidence type="ECO:0000256" key="15">
    <source>
        <dbReference type="RuleBase" id="RU003848"/>
    </source>
</evidence>
<keyword evidence="16" id="KW-0175">Coiled coil</keyword>
<evidence type="ECO:0000256" key="8">
    <source>
        <dbReference type="ARBA" id="ARBA00022989"/>
    </source>
</evidence>
<evidence type="ECO:0000256" key="10">
    <source>
        <dbReference type="ARBA" id="ARBA00023136"/>
    </source>
</evidence>
<dbReference type="Proteomes" id="UP001209083">
    <property type="component" value="Chromosome"/>
</dbReference>
<protein>
    <recommendedName>
        <fullName evidence="14">ATP synthase subunit b</fullName>
    </recommendedName>
    <alternativeName>
        <fullName evidence="14">ATP synthase F(0) sector subunit b</fullName>
    </alternativeName>
    <alternativeName>
        <fullName evidence="14">ATPase subunit I</fullName>
    </alternativeName>
    <alternativeName>
        <fullName evidence="14">F-type ATPase subunit b</fullName>
        <shortName evidence="14">F-ATPase subunit b</shortName>
    </alternativeName>
</protein>
<evidence type="ECO:0000256" key="9">
    <source>
        <dbReference type="ARBA" id="ARBA00023065"/>
    </source>
</evidence>
<sequence length="186" mass="20059">MTPLILAAEDVNPLLPAVYDIVWSAVCFVIIFLVFWKKVLPNFKKTLDARSEAIQGGIEKAEKAQAEAAAALDEYQQQLAEGRAEAARIREEARAEGAQILAEMKEQAASEAARITATAHTQLEADRQQALVSLRSEVGNLATDLAARIVGETLSDDARASNVVDRFIAELEAEQPVQATAATKGN</sequence>
<dbReference type="NCBIfam" id="TIGR01144">
    <property type="entry name" value="ATP_synt_b"/>
    <property type="match status" value="1"/>
</dbReference>
<feature type="coiled-coil region" evidence="16">
    <location>
        <begin position="58"/>
        <end position="92"/>
    </location>
</feature>
<dbReference type="EMBL" id="CP090958">
    <property type="protein sequence ID" value="WGW10489.1"/>
    <property type="molecule type" value="Genomic_DNA"/>
</dbReference>
<dbReference type="RefSeq" id="WP_349637268.1">
    <property type="nucleotide sequence ID" value="NZ_CP090958.1"/>
</dbReference>
<evidence type="ECO:0000256" key="16">
    <source>
        <dbReference type="SAM" id="Coils"/>
    </source>
</evidence>
<keyword evidence="5 14" id="KW-0138">CF(0)</keyword>
<comment type="function">
    <text evidence="14">Component of the F(0) channel, it forms part of the peripheral stalk, linking F(1) to F(0).</text>
</comment>
<evidence type="ECO:0000256" key="5">
    <source>
        <dbReference type="ARBA" id="ARBA00022547"/>
    </source>
</evidence>
<organism evidence="17 18">
    <name type="scientific">Saxibacter everestensis</name>
    <dbReference type="NCBI Taxonomy" id="2909229"/>
    <lineage>
        <taxon>Bacteria</taxon>
        <taxon>Bacillati</taxon>
        <taxon>Actinomycetota</taxon>
        <taxon>Actinomycetes</taxon>
        <taxon>Micrococcales</taxon>
        <taxon>Brevibacteriaceae</taxon>
        <taxon>Saxibacter</taxon>
    </lineage>
</organism>
<evidence type="ECO:0000313" key="17">
    <source>
        <dbReference type="EMBL" id="WGW10489.1"/>
    </source>
</evidence>